<keyword evidence="6" id="KW-0812">Transmembrane</keyword>
<dbReference type="InterPro" id="IPR036188">
    <property type="entry name" value="FAD/NAD-bd_sf"/>
</dbReference>
<dbReference type="OMA" id="ATEEFHM"/>
<evidence type="ECO:0000256" key="4">
    <source>
        <dbReference type="ARBA" id="ARBA00023002"/>
    </source>
</evidence>
<dbReference type="Gene3D" id="3.50.50.60">
    <property type="entry name" value="FAD/NAD(P)-binding domain"/>
    <property type="match status" value="1"/>
</dbReference>
<dbReference type="InterPro" id="IPR027477">
    <property type="entry name" value="Succ_DH/fumarate_Rdtase_cat_sf"/>
</dbReference>
<dbReference type="SUPFAM" id="SSF55856">
    <property type="entry name" value="Cytochrome b5-like heme/steroid binding domain"/>
    <property type="match status" value="2"/>
</dbReference>
<dbReference type="SMART" id="SM01117">
    <property type="entry name" value="Cyt-b5"/>
    <property type="match status" value="2"/>
</dbReference>
<dbReference type="Pfam" id="PF00173">
    <property type="entry name" value="Cyt-b5"/>
    <property type="match status" value="2"/>
</dbReference>
<dbReference type="InterPro" id="IPR003953">
    <property type="entry name" value="FAD-dep_OxRdtase_2_FAD-bd"/>
</dbReference>
<dbReference type="GO" id="GO:0016491">
    <property type="term" value="F:oxidoreductase activity"/>
    <property type="evidence" value="ECO:0007669"/>
    <property type="project" value="UniProtKB-KW"/>
</dbReference>
<keyword evidence="5" id="KW-0408">Iron</keyword>
<dbReference type="RefSeq" id="XP_002777584.1">
    <property type="nucleotide sequence ID" value="XM_002777538.1"/>
</dbReference>
<keyword evidence="6" id="KW-0472">Membrane</keyword>
<feature type="transmembrane region" description="Helical" evidence="6">
    <location>
        <begin position="664"/>
        <end position="682"/>
    </location>
</feature>
<keyword evidence="1" id="KW-0349">Heme</keyword>
<dbReference type="InterPro" id="IPR034804">
    <property type="entry name" value="SQR/QFR_C/D"/>
</dbReference>
<sequence>MASPSQVIVVGGGLAGFSAANTVLENGGNVLLIDKSAFCGGNSSKATSGINGSCTRTQKKLGVEDSNELFESDCMKGGSKSPELIKTMVEHSGNSVNWLMDNFDLDLSLLARLGGHSAERTHRGKERFPGMTITYAQIQMAEAISKAQPSRCQIINKARATDLIKNEKGEVVGVEYTTKDGQTHKVYGPVILATGGFGADFSKDGLLAKYRPDLLKLSTTNGEHCTGDGIKMGMAAGADTVDLEWVQVHPTGLVNPKDPDCKVKFLAAEALRGVGGLLLDADGKRFSNELGRRDYVSNRMFANKGPFRLVLNSAAANDIHWHVEHYEGRGASAASAPAAATPVAAPAAAPAAATNGYTLEEVAKHNTESDCWVVLNGQVLDVTDFLPEHPGGKLAIMTFAGKDASKEFNMIHPADVVEKYVPESILGPVVEASAAAAAATAAPVAPAAATPANGITMEEVAKHTSETDCWVVVNGQVLDVTNFLPEHPGGKLAIMTFAGKDASKEFNMIHPADVIEKYASDAVLGPVVEASAVAPAGASNNLAQPLLSDYSAKAVPAQWWGEERNTCDLHGPLGPSVWSYCAALCYFIWMFVIETLKTIFTIKNWKNISDKSGLTRSAIFMMVFVTIHALGNIHLFFGAIHFNAYAYFLNHPCPWSTLLLPVEIYLLACGLLHVTVATVRTFKFKSMNSSIDQLWLFLTGCVLFVFLVVHLIQFRFVSEAAAPQYYFRTKWMYPFYCSGDDTSCELVHFKDLYKMEMKYFESFGWVLFYEAGVIAFWSHMKEGIRKVIAAYAGIPRKYKSQAQFFGQLMAWVLGLLYFSYPLFSYFAPIKDWAKYDAAMPTPVEM</sequence>
<dbReference type="InterPro" id="IPR001199">
    <property type="entry name" value="Cyt_B5-like_heme/steroid-bd"/>
</dbReference>
<dbReference type="InterPro" id="IPR050315">
    <property type="entry name" value="FAD-oxidoreductase_2"/>
</dbReference>
<name>C5L1H3_PERM5</name>
<dbReference type="Gene3D" id="1.20.1300.10">
    <property type="entry name" value="Fumarate reductase/succinate dehydrogenase, transmembrane subunit"/>
    <property type="match status" value="1"/>
</dbReference>
<dbReference type="InterPro" id="IPR036400">
    <property type="entry name" value="Cyt_B5-like_heme/steroid_sf"/>
</dbReference>
<reference evidence="8 9" key="1">
    <citation type="submission" date="2008-07" db="EMBL/GenBank/DDBJ databases">
        <authorList>
            <person name="El-Sayed N."/>
            <person name="Caler E."/>
            <person name="Inman J."/>
            <person name="Amedeo P."/>
            <person name="Hass B."/>
            <person name="Wortman J."/>
        </authorList>
    </citation>
    <scope>NUCLEOTIDE SEQUENCE [LARGE SCALE GENOMIC DNA]</scope>
    <source>
        <strain evidence="9">ATCC 50983 / TXsc</strain>
    </source>
</reference>
<keyword evidence="2" id="KW-0285">Flavoprotein</keyword>
<dbReference type="InterPro" id="IPR018506">
    <property type="entry name" value="Cyt_B5_heme-BS"/>
</dbReference>
<dbReference type="GeneID" id="9052281"/>
<feature type="transmembrane region" description="Helical" evidence="6">
    <location>
        <begin position="759"/>
        <end position="777"/>
    </location>
</feature>
<keyword evidence="3" id="KW-0479">Metal-binding</keyword>
<dbReference type="GO" id="GO:0046872">
    <property type="term" value="F:metal ion binding"/>
    <property type="evidence" value="ECO:0007669"/>
    <property type="project" value="UniProtKB-KW"/>
</dbReference>
<evidence type="ECO:0000256" key="3">
    <source>
        <dbReference type="ARBA" id="ARBA00022723"/>
    </source>
</evidence>
<feature type="transmembrane region" description="Helical" evidence="6">
    <location>
        <begin position="804"/>
        <end position="823"/>
    </location>
</feature>
<dbReference type="SUPFAM" id="SSF81343">
    <property type="entry name" value="Fumarate reductase respiratory complex transmembrane subunits"/>
    <property type="match status" value="1"/>
</dbReference>
<keyword evidence="6" id="KW-1133">Transmembrane helix</keyword>
<evidence type="ECO:0000259" key="7">
    <source>
        <dbReference type="PROSITE" id="PS50255"/>
    </source>
</evidence>
<dbReference type="OrthoDB" id="260091at2759"/>
<feature type="transmembrane region" description="Helical" evidence="6">
    <location>
        <begin position="617"/>
        <end position="644"/>
    </location>
</feature>
<feature type="transmembrane region" description="Helical" evidence="6">
    <location>
        <begin position="577"/>
        <end position="596"/>
    </location>
</feature>
<evidence type="ECO:0000313" key="9">
    <source>
        <dbReference type="Proteomes" id="UP000007800"/>
    </source>
</evidence>
<gene>
    <name evidence="8" type="ORF">Pmar_PMAR025952</name>
</gene>
<dbReference type="InParanoid" id="C5L1H3"/>
<evidence type="ECO:0000256" key="5">
    <source>
        <dbReference type="ARBA" id="ARBA00023004"/>
    </source>
</evidence>
<evidence type="ECO:0000256" key="1">
    <source>
        <dbReference type="ARBA" id="ARBA00022617"/>
    </source>
</evidence>
<dbReference type="GO" id="GO:0016020">
    <property type="term" value="C:membrane"/>
    <property type="evidence" value="ECO:0007669"/>
    <property type="project" value="InterPro"/>
</dbReference>
<evidence type="ECO:0000256" key="2">
    <source>
        <dbReference type="ARBA" id="ARBA00022630"/>
    </source>
</evidence>
<proteinExistence type="predicted"/>
<dbReference type="Proteomes" id="UP000007800">
    <property type="component" value="Unassembled WGS sequence"/>
</dbReference>
<dbReference type="EMBL" id="GG678316">
    <property type="protein sequence ID" value="EER09400.1"/>
    <property type="molecule type" value="Genomic_DNA"/>
</dbReference>
<evidence type="ECO:0000313" key="8">
    <source>
        <dbReference type="EMBL" id="EER09400.1"/>
    </source>
</evidence>
<dbReference type="AlphaFoldDB" id="C5L1H3"/>
<dbReference type="Gene3D" id="3.10.120.10">
    <property type="entry name" value="Cytochrome b5-like heme/steroid binding domain"/>
    <property type="match status" value="2"/>
</dbReference>
<dbReference type="PANTHER" id="PTHR43400:SF1">
    <property type="entry name" value="FUMARATE REDUCTASE"/>
    <property type="match status" value="1"/>
</dbReference>
<organism evidence="9">
    <name type="scientific">Perkinsus marinus (strain ATCC 50983 / TXsc)</name>
    <dbReference type="NCBI Taxonomy" id="423536"/>
    <lineage>
        <taxon>Eukaryota</taxon>
        <taxon>Sar</taxon>
        <taxon>Alveolata</taxon>
        <taxon>Perkinsozoa</taxon>
        <taxon>Perkinsea</taxon>
        <taxon>Perkinsida</taxon>
        <taxon>Perkinsidae</taxon>
        <taxon>Perkinsus</taxon>
    </lineage>
</organism>
<keyword evidence="9" id="KW-1185">Reference proteome</keyword>
<dbReference type="Pfam" id="PF00890">
    <property type="entry name" value="FAD_binding_2"/>
    <property type="match status" value="1"/>
</dbReference>
<dbReference type="SUPFAM" id="SSF56425">
    <property type="entry name" value="Succinate dehydrogenase/fumarate reductase flavoprotein, catalytic domain"/>
    <property type="match status" value="1"/>
</dbReference>
<dbReference type="PROSITE" id="PS50255">
    <property type="entry name" value="CYTOCHROME_B5_2"/>
    <property type="match status" value="2"/>
</dbReference>
<accession>C5L1H3</accession>
<dbReference type="SUPFAM" id="SSF51905">
    <property type="entry name" value="FAD/NAD(P)-binding domain"/>
    <property type="match status" value="1"/>
</dbReference>
<dbReference type="PROSITE" id="PS00191">
    <property type="entry name" value="CYTOCHROME_B5_1"/>
    <property type="match status" value="2"/>
</dbReference>
<feature type="transmembrane region" description="Helical" evidence="6">
    <location>
        <begin position="694"/>
        <end position="716"/>
    </location>
</feature>
<protein>
    <submittedName>
        <fullName evidence="8">Succinate dehydrogenase, putative</fullName>
    </submittedName>
</protein>
<feature type="domain" description="Cytochrome b5 heme-binding" evidence="7">
    <location>
        <begin position="452"/>
        <end position="528"/>
    </location>
</feature>
<keyword evidence="4" id="KW-0560">Oxidoreductase</keyword>
<dbReference type="PANTHER" id="PTHR43400">
    <property type="entry name" value="FUMARATE REDUCTASE"/>
    <property type="match status" value="1"/>
</dbReference>
<feature type="domain" description="Cytochrome b5 heme-binding" evidence="7">
    <location>
        <begin position="354"/>
        <end position="430"/>
    </location>
</feature>
<dbReference type="GO" id="GO:0020037">
    <property type="term" value="F:heme binding"/>
    <property type="evidence" value="ECO:0007669"/>
    <property type="project" value="InterPro"/>
</dbReference>
<evidence type="ECO:0000256" key="6">
    <source>
        <dbReference type="SAM" id="Phobius"/>
    </source>
</evidence>